<dbReference type="AlphaFoldDB" id="E9G5M8"/>
<feature type="region of interest" description="Disordered" evidence="1">
    <location>
        <begin position="23"/>
        <end position="50"/>
    </location>
</feature>
<protein>
    <recommendedName>
        <fullName evidence="5">Epidermal cell-derived protein</fullName>
    </recommendedName>
</protein>
<dbReference type="EMBL" id="GL732532">
    <property type="protein sequence ID" value="EFX85231.1"/>
    <property type="molecule type" value="Genomic_DNA"/>
</dbReference>
<evidence type="ECO:0000313" key="3">
    <source>
        <dbReference type="EMBL" id="EFX85231.1"/>
    </source>
</evidence>
<dbReference type="GO" id="GO:0005184">
    <property type="term" value="F:neuropeptide hormone activity"/>
    <property type="evidence" value="ECO:0007669"/>
    <property type="project" value="InterPro"/>
</dbReference>
<evidence type="ECO:0000256" key="1">
    <source>
        <dbReference type="SAM" id="MobiDB-lite"/>
    </source>
</evidence>
<feature type="signal peptide" evidence="2">
    <location>
        <begin position="1"/>
        <end position="19"/>
    </location>
</feature>
<evidence type="ECO:0000256" key="2">
    <source>
        <dbReference type="SAM" id="SignalP"/>
    </source>
</evidence>
<dbReference type="KEGG" id="dpx:DAPPUDRAFT_300372"/>
<feature type="compositionally biased region" description="Polar residues" evidence="1">
    <location>
        <begin position="104"/>
        <end position="114"/>
    </location>
</feature>
<feature type="chain" id="PRO_5003236689" description="Epidermal cell-derived protein" evidence="2">
    <location>
        <begin position="20"/>
        <end position="130"/>
    </location>
</feature>
<evidence type="ECO:0000313" key="4">
    <source>
        <dbReference type="Proteomes" id="UP000000305"/>
    </source>
</evidence>
<sequence length="130" mass="14814">MAKFTIVVILVSFAAVAMANGYNGKPYEQPAPYGSSYAPEKKHYESPSYNMKPKAYETSYERKHYETPSYDMKPKGYHQAPAYNTKAYNPPQPSYQMKAKAYNPQPSYVQSKGYDSNYEKPKSYGSHSAY</sequence>
<dbReference type="PANTHER" id="PTHR33864:SF1">
    <property type="entry name" value="NEUROPEPTIDE-LIKE PROTEIN"/>
    <property type="match status" value="1"/>
</dbReference>
<dbReference type="HOGENOM" id="CLU_1940184_0_0_1"/>
<evidence type="ECO:0008006" key="5">
    <source>
        <dbReference type="Google" id="ProtNLM"/>
    </source>
</evidence>
<gene>
    <name evidence="3" type="ORF">DAPPUDRAFT_300372</name>
</gene>
<dbReference type="InterPro" id="IPR040384">
    <property type="entry name" value="ORCKA/B"/>
</dbReference>
<organism evidence="3 4">
    <name type="scientific">Daphnia pulex</name>
    <name type="common">Water flea</name>
    <dbReference type="NCBI Taxonomy" id="6669"/>
    <lineage>
        <taxon>Eukaryota</taxon>
        <taxon>Metazoa</taxon>
        <taxon>Ecdysozoa</taxon>
        <taxon>Arthropoda</taxon>
        <taxon>Crustacea</taxon>
        <taxon>Branchiopoda</taxon>
        <taxon>Diplostraca</taxon>
        <taxon>Cladocera</taxon>
        <taxon>Anomopoda</taxon>
        <taxon>Daphniidae</taxon>
        <taxon>Daphnia</taxon>
    </lineage>
</organism>
<dbReference type="OrthoDB" id="6339759at2759"/>
<keyword evidence="2" id="KW-0732">Signal</keyword>
<feature type="region of interest" description="Disordered" evidence="1">
    <location>
        <begin position="81"/>
        <end position="130"/>
    </location>
</feature>
<dbReference type="Proteomes" id="UP000000305">
    <property type="component" value="Unassembled WGS sequence"/>
</dbReference>
<reference evidence="3 4" key="1">
    <citation type="journal article" date="2011" name="Science">
        <title>The ecoresponsive genome of Daphnia pulex.</title>
        <authorList>
            <person name="Colbourne J.K."/>
            <person name="Pfrender M.E."/>
            <person name="Gilbert D."/>
            <person name="Thomas W.K."/>
            <person name="Tucker A."/>
            <person name="Oakley T.H."/>
            <person name="Tokishita S."/>
            <person name="Aerts A."/>
            <person name="Arnold G.J."/>
            <person name="Basu M.K."/>
            <person name="Bauer D.J."/>
            <person name="Caceres C.E."/>
            <person name="Carmel L."/>
            <person name="Casola C."/>
            <person name="Choi J.H."/>
            <person name="Detter J.C."/>
            <person name="Dong Q."/>
            <person name="Dusheyko S."/>
            <person name="Eads B.D."/>
            <person name="Frohlich T."/>
            <person name="Geiler-Samerotte K.A."/>
            <person name="Gerlach D."/>
            <person name="Hatcher P."/>
            <person name="Jogdeo S."/>
            <person name="Krijgsveld J."/>
            <person name="Kriventseva E.V."/>
            <person name="Kultz D."/>
            <person name="Laforsch C."/>
            <person name="Lindquist E."/>
            <person name="Lopez J."/>
            <person name="Manak J.R."/>
            <person name="Muller J."/>
            <person name="Pangilinan J."/>
            <person name="Patwardhan R.P."/>
            <person name="Pitluck S."/>
            <person name="Pritham E.J."/>
            <person name="Rechtsteiner A."/>
            <person name="Rho M."/>
            <person name="Rogozin I.B."/>
            <person name="Sakarya O."/>
            <person name="Salamov A."/>
            <person name="Schaack S."/>
            <person name="Shapiro H."/>
            <person name="Shiga Y."/>
            <person name="Skalitzky C."/>
            <person name="Smith Z."/>
            <person name="Souvorov A."/>
            <person name="Sung W."/>
            <person name="Tang Z."/>
            <person name="Tsuchiya D."/>
            <person name="Tu H."/>
            <person name="Vos H."/>
            <person name="Wang M."/>
            <person name="Wolf Y.I."/>
            <person name="Yamagata H."/>
            <person name="Yamada T."/>
            <person name="Ye Y."/>
            <person name="Shaw J.R."/>
            <person name="Andrews J."/>
            <person name="Crease T.J."/>
            <person name="Tang H."/>
            <person name="Lucas S.M."/>
            <person name="Robertson H.M."/>
            <person name="Bork P."/>
            <person name="Koonin E.V."/>
            <person name="Zdobnov E.M."/>
            <person name="Grigoriev I.V."/>
            <person name="Lynch M."/>
            <person name="Boore J.L."/>
        </authorList>
    </citation>
    <scope>NUCLEOTIDE SEQUENCE [LARGE SCALE GENOMIC DNA]</scope>
</reference>
<proteinExistence type="predicted"/>
<dbReference type="PhylomeDB" id="E9G5M8"/>
<accession>E9G5M8</accession>
<keyword evidence="4" id="KW-1185">Reference proteome</keyword>
<dbReference type="PANTHER" id="PTHR33864">
    <property type="entry name" value="NEUROPEPTIDE-LIKE PROTEIN-RELATED"/>
    <property type="match status" value="1"/>
</dbReference>
<name>E9G5M8_DAPPU</name>
<dbReference type="InParanoid" id="E9G5M8"/>